<dbReference type="SUPFAM" id="SSF54631">
    <property type="entry name" value="CBS-domain pair"/>
    <property type="match status" value="1"/>
</dbReference>
<organism evidence="10 11">
    <name type="scientific">Acidaminobacter hydrogenoformans DSM 2784</name>
    <dbReference type="NCBI Taxonomy" id="1120920"/>
    <lineage>
        <taxon>Bacteria</taxon>
        <taxon>Bacillati</taxon>
        <taxon>Bacillota</taxon>
        <taxon>Clostridia</taxon>
        <taxon>Peptostreptococcales</taxon>
        <taxon>Acidaminobacteraceae</taxon>
        <taxon>Acidaminobacter</taxon>
    </lineage>
</organism>
<dbReference type="SMART" id="SM01131">
    <property type="entry name" value="DHHA2"/>
    <property type="match status" value="1"/>
</dbReference>
<dbReference type="GO" id="GO:0005737">
    <property type="term" value="C:cytoplasm"/>
    <property type="evidence" value="ECO:0007669"/>
    <property type="project" value="InterPro"/>
</dbReference>
<dbReference type="InterPro" id="IPR004097">
    <property type="entry name" value="DHHA2"/>
</dbReference>
<dbReference type="InterPro" id="IPR010766">
    <property type="entry name" value="DRTGG"/>
</dbReference>
<dbReference type="InterPro" id="IPR001667">
    <property type="entry name" value="DDH_dom"/>
</dbReference>
<evidence type="ECO:0000313" key="11">
    <source>
        <dbReference type="Proteomes" id="UP000199208"/>
    </source>
</evidence>
<keyword evidence="8" id="KW-0129">CBS domain</keyword>
<evidence type="ECO:0000256" key="7">
    <source>
        <dbReference type="ARBA" id="ARBA00047820"/>
    </source>
</evidence>
<keyword evidence="5" id="KW-0464">Manganese</keyword>
<dbReference type="Proteomes" id="UP000199208">
    <property type="component" value="Unassembled WGS sequence"/>
</dbReference>
<dbReference type="Pfam" id="PF01368">
    <property type="entry name" value="DHH"/>
    <property type="match status" value="1"/>
</dbReference>
<dbReference type="InterPro" id="IPR038763">
    <property type="entry name" value="DHH_sf"/>
</dbReference>
<dbReference type="PANTHER" id="PTHR12112:SF22">
    <property type="entry name" value="MANGANESE-DEPENDENT INORGANIC PYROPHOSPHATASE-RELATED"/>
    <property type="match status" value="1"/>
</dbReference>
<dbReference type="InterPro" id="IPR038222">
    <property type="entry name" value="DHHA2_dom_sf"/>
</dbReference>
<evidence type="ECO:0000256" key="3">
    <source>
        <dbReference type="ARBA" id="ARBA00022723"/>
    </source>
</evidence>
<dbReference type="STRING" id="1120920.SAMN03080599_01494"/>
<comment type="cofactor">
    <cofactor evidence="1">
        <name>Mn(2+)</name>
        <dbReference type="ChEBI" id="CHEBI:29035"/>
    </cofactor>
</comment>
<dbReference type="FunFam" id="3.90.1640.10:FF:000001">
    <property type="entry name" value="Probable manganese-dependent inorganic pyrophosphatase"/>
    <property type="match status" value="1"/>
</dbReference>
<dbReference type="Gene3D" id="3.90.1640.10">
    <property type="entry name" value="inorganic pyrophosphatase (n-terminal core)"/>
    <property type="match status" value="2"/>
</dbReference>
<dbReference type="EMBL" id="FMWL01000005">
    <property type="protein sequence ID" value="SCZ78893.1"/>
    <property type="molecule type" value="Genomic_DNA"/>
</dbReference>
<evidence type="ECO:0000256" key="8">
    <source>
        <dbReference type="PROSITE-ProRule" id="PRU00703"/>
    </source>
</evidence>
<dbReference type="Pfam" id="PF02833">
    <property type="entry name" value="DHHA2"/>
    <property type="match status" value="1"/>
</dbReference>
<evidence type="ECO:0000259" key="9">
    <source>
        <dbReference type="PROSITE" id="PS51371"/>
    </source>
</evidence>
<dbReference type="EC" id="3.6.1.1" evidence="2"/>
<dbReference type="InterPro" id="IPR028979">
    <property type="entry name" value="Ser_kin/Pase_Hpr-like_N_sf"/>
</dbReference>
<dbReference type="PANTHER" id="PTHR12112">
    <property type="entry name" value="BNIP - RELATED"/>
    <property type="match status" value="1"/>
</dbReference>
<evidence type="ECO:0000256" key="1">
    <source>
        <dbReference type="ARBA" id="ARBA00001936"/>
    </source>
</evidence>
<keyword evidence="11" id="KW-1185">Reference proteome</keyword>
<dbReference type="NCBIfam" id="NF011442">
    <property type="entry name" value="PRK14869.1-4"/>
    <property type="match status" value="1"/>
</dbReference>
<name>A0A1G5RXX4_9FIRM</name>
<feature type="domain" description="CBS" evidence="9">
    <location>
        <begin position="244"/>
        <end position="302"/>
    </location>
</feature>
<gene>
    <name evidence="10" type="ORF">SAMN03080599_01494</name>
</gene>
<dbReference type="GO" id="GO:0004427">
    <property type="term" value="F:inorganic diphosphate phosphatase activity"/>
    <property type="evidence" value="ECO:0007669"/>
    <property type="project" value="UniProtKB-EC"/>
</dbReference>
<evidence type="ECO:0000256" key="2">
    <source>
        <dbReference type="ARBA" id="ARBA00012146"/>
    </source>
</evidence>
<evidence type="ECO:0000256" key="5">
    <source>
        <dbReference type="ARBA" id="ARBA00023211"/>
    </source>
</evidence>
<dbReference type="RefSeq" id="WP_092590258.1">
    <property type="nucleotide sequence ID" value="NZ_FMWL01000005.1"/>
</dbReference>
<dbReference type="Pfam" id="PF07085">
    <property type="entry name" value="DRTGG"/>
    <property type="match status" value="1"/>
</dbReference>
<dbReference type="GO" id="GO:0046872">
    <property type="term" value="F:metal ion binding"/>
    <property type="evidence" value="ECO:0007669"/>
    <property type="project" value="UniProtKB-KW"/>
</dbReference>
<dbReference type="Gene3D" id="3.10.310.20">
    <property type="entry name" value="DHHA2 domain"/>
    <property type="match status" value="1"/>
</dbReference>
<dbReference type="Pfam" id="PF00571">
    <property type="entry name" value="CBS"/>
    <property type="match status" value="2"/>
</dbReference>
<evidence type="ECO:0000313" key="10">
    <source>
        <dbReference type="EMBL" id="SCZ78893.1"/>
    </source>
</evidence>
<evidence type="ECO:0000256" key="6">
    <source>
        <dbReference type="ARBA" id="ARBA00032535"/>
    </source>
</evidence>
<dbReference type="AlphaFoldDB" id="A0A1G5RXX4"/>
<dbReference type="SUPFAM" id="SSF64182">
    <property type="entry name" value="DHH phosphoesterases"/>
    <property type="match status" value="1"/>
</dbReference>
<dbReference type="Gene3D" id="3.40.1390.20">
    <property type="entry name" value="HprK N-terminal domain-like"/>
    <property type="match status" value="1"/>
</dbReference>
<keyword evidence="4" id="KW-0378">Hydrolase</keyword>
<dbReference type="OrthoDB" id="9766150at2"/>
<protein>
    <recommendedName>
        <fullName evidence="2">inorganic diphosphatase</fullName>
        <ecNumber evidence="2">3.6.1.1</ecNumber>
    </recommendedName>
    <alternativeName>
        <fullName evidence="6">Pyrophosphate phospho-hydrolase</fullName>
    </alternativeName>
</protein>
<dbReference type="PROSITE" id="PS51371">
    <property type="entry name" value="CBS"/>
    <property type="match status" value="1"/>
</dbReference>
<keyword evidence="3" id="KW-0479">Metal-binding</keyword>
<dbReference type="InterPro" id="IPR000644">
    <property type="entry name" value="CBS_dom"/>
</dbReference>
<accession>A0A1G5RXX4</accession>
<proteinExistence type="predicted"/>
<dbReference type="SMART" id="SM00116">
    <property type="entry name" value="CBS"/>
    <property type="match status" value="2"/>
</dbReference>
<reference evidence="10 11" key="1">
    <citation type="submission" date="2016-10" db="EMBL/GenBank/DDBJ databases">
        <authorList>
            <person name="de Groot N.N."/>
        </authorList>
    </citation>
    <scope>NUCLEOTIDE SEQUENCE [LARGE SCALE GENOMIC DNA]</scope>
    <source>
        <strain evidence="10 11">DSM 2784</strain>
    </source>
</reference>
<comment type="catalytic activity">
    <reaction evidence="7">
        <text>diphosphate + H2O = 2 phosphate + H(+)</text>
        <dbReference type="Rhea" id="RHEA:24576"/>
        <dbReference type="ChEBI" id="CHEBI:15377"/>
        <dbReference type="ChEBI" id="CHEBI:15378"/>
        <dbReference type="ChEBI" id="CHEBI:33019"/>
        <dbReference type="ChEBI" id="CHEBI:43474"/>
        <dbReference type="EC" id="3.6.1.1"/>
    </reaction>
</comment>
<dbReference type="NCBIfam" id="NF011443">
    <property type="entry name" value="PRK14869.1-5"/>
    <property type="match status" value="1"/>
</dbReference>
<dbReference type="InterPro" id="IPR046342">
    <property type="entry name" value="CBS_dom_sf"/>
</dbReference>
<evidence type="ECO:0000256" key="4">
    <source>
        <dbReference type="ARBA" id="ARBA00022801"/>
    </source>
</evidence>
<dbReference type="SUPFAM" id="SSF75138">
    <property type="entry name" value="HprK N-terminal domain-like"/>
    <property type="match status" value="1"/>
</dbReference>
<sequence>MIHVFGHKNPDTDSIASAIAMAWFKRAQGHDAVAFRLGEAASETRFALSKFGFEVPPLLREVRPDVRHLDFERHAPLSLSDSILTAYKRLGDASAKALGVTDPEGKLVGIVTMKDIAMGFFSWQGDRLKTTLSNMTDGLDARVLHASAEHIEGRVLVAAFYKDTLIDRSSIDGSTIVIVGDRYDVLEHAVRQKAALIVVTGGLTVPGKILRHAREANVTMIRTPYDTLKTARLIASCAPVSDIMVKEPLISFYEHDDVSEAREVMTTSRHTTFPVIDAAGRYVGFLSRRHLLKPNKHLVILVDHNEYAQSVEGLKEAEILAIVDHHKLGDVVTNRPLTFVCRPVGSTCTLVGDLIREQGVQPPYEIAGILLSGILSDTLYFQSPTTTEEDREMSAWLSSLLGAEFDVDAYAKELLKSGTSLEGQTVESIFFKDFKIFRDAGTAVGVSQIFTYGLEEVEARREAILDMIARTHQEQGFDATVFMATDLSSQGSCLYYKSNISGLVTKSFEIQEYQGVFIPGLLSRKKQVIPRLLEEIGLSRQIS</sequence>